<evidence type="ECO:0000256" key="2">
    <source>
        <dbReference type="SAM" id="Phobius"/>
    </source>
</evidence>
<evidence type="ECO:0000259" key="3">
    <source>
        <dbReference type="Pfam" id="PF07596"/>
    </source>
</evidence>
<keyword evidence="1" id="KW-0488">Methylation</keyword>
<sequence length="220" mass="25044">MKRKKGFTLIELLVVIAIIAILASMLLPALDSARTKARQSVCISNLKQIGLAVNMYLNDYNEYFWNPTEWGLTSTMGTRRATTPLRILLELGYAQGYMNYNDIADTSVLISSGGIVACPDTKQPRVTYYICDYGYNYYLGQSPYYRLSRIKNPSKTMLFCESPYAYRHVPADIWASTFNPNPGYAYGRHMNWRFLNTLFVDGSVRSLNENEFKNGGIFVP</sequence>
<dbReference type="Pfam" id="PF07963">
    <property type="entry name" value="N_methyl"/>
    <property type="match status" value="1"/>
</dbReference>
<keyword evidence="2" id="KW-0472">Membrane</keyword>
<dbReference type="InterPro" id="IPR012902">
    <property type="entry name" value="N_methyl_site"/>
</dbReference>
<feature type="domain" description="DUF1559" evidence="3">
    <location>
        <begin position="32"/>
        <end position="82"/>
    </location>
</feature>
<dbReference type="InterPro" id="IPR011453">
    <property type="entry name" value="DUF1559"/>
</dbReference>
<dbReference type="NCBIfam" id="TIGR02532">
    <property type="entry name" value="IV_pilin_GFxxxE"/>
    <property type="match status" value="1"/>
</dbReference>
<keyword evidence="2" id="KW-1133">Transmembrane helix</keyword>
<dbReference type="SUPFAM" id="SSF54523">
    <property type="entry name" value="Pili subunits"/>
    <property type="match status" value="1"/>
</dbReference>
<protein>
    <submittedName>
        <fullName evidence="4">Type II secretion system protein G</fullName>
    </submittedName>
</protein>
<dbReference type="AlphaFoldDB" id="A0A1V6C9J4"/>
<feature type="transmembrane region" description="Helical" evidence="2">
    <location>
        <begin position="12"/>
        <end position="30"/>
    </location>
</feature>
<dbReference type="PRINTS" id="PR00813">
    <property type="entry name" value="BCTERIALGSPG"/>
</dbReference>
<dbReference type="GO" id="GO:0015627">
    <property type="term" value="C:type II protein secretion system complex"/>
    <property type="evidence" value="ECO:0007669"/>
    <property type="project" value="InterPro"/>
</dbReference>
<dbReference type="GO" id="GO:0015628">
    <property type="term" value="P:protein secretion by the type II secretion system"/>
    <property type="evidence" value="ECO:0007669"/>
    <property type="project" value="InterPro"/>
</dbReference>
<organism evidence="4">
    <name type="scientific">candidate division TA06 bacterium ADurb.Bin131</name>
    <dbReference type="NCBI Taxonomy" id="1852827"/>
    <lineage>
        <taxon>Bacteria</taxon>
        <taxon>Bacteria division TA06</taxon>
    </lineage>
</organism>
<proteinExistence type="predicted"/>
<dbReference type="InterPro" id="IPR045584">
    <property type="entry name" value="Pilin-like"/>
</dbReference>
<keyword evidence="2" id="KW-0812">Transmembrane</keyword>
<dbReference type="InterPro" id="IPR000983">
    <property type="entry name" value="Bac_GSPG_pilin"/>
</dbReference>
<evidence type="ECO:0000256" key="1">
    <source>
        <dbReference type="ARBA" id="ARBA00022481"/>
    </source>
</evidence>
<dbReference type="EMBL" id="MWDQ01000074">
    <property type="protein sequence ID" value="OQB73588.1"/>
    <property type="molecule type" value="Genomic_DNA"/>
</dbReference>
<gene>
    <name evidence="4" type="primary">pulG_5</name>
    <name evidence="4" type="ORF">BWX89_00890</name>
</gene>
<evidence type="ECO:0000313" key="4">
    <source>
        <dbReference type="EMBL" id="OQB73588.1"/>
    </source>
</evidence>
<reference evidence="4" key="1">
    <citation type="submission" date="2017-02" db="EMBL/GenBank/DDBJ databases">
        <title>Delving into the versatile metabolic prowess of the omnipresent phylum Bacteroidetes.</title>
        <authorList>
            <person name="Nobu M.K."/>
            <person name="Mei R."/>
            <person name="Narihiro T."/>
            <person name="Kuroda K."/>
            <person name="Liu W.-T."/>
        </authorList>
    </citation>
    <scope>NUCLEOTIDE SEQUENCE</scope>
    <source>
        <strain evidence="4">ADurb.Bin131</strain>
    </source>
</reference>
<dbReference type="Proteomes" id="UP000485562">
    <property type="component" value="Unassembled WGS sequence"/>
</dbReference>
<comment type="caution">
    <text evidence="4">The sequence shown here is derived from an EMBL/GenBank/DDBJ whole genome shotgun (WGS) entry which is preliminary data.</text>
</comment>
<dbReference type="Pfam" id="PF07596">
    <property type="entry name" value="SBP_bac_10"/>
    <property type="match status" value="1"/>
</dbReference>
<accession>A0A1V6C9J4</accession>
<name>A0A1V6C9J4_UNCT6</name>
<dbReference type="PANTHER" id="PTHR30093">
    <property type="entry name" value="GENERAL SECRETION PATHWAY PROTEIN G"/>
    <property type="match status" value="1"/>
</dbReference>
<dbReference type="PROSITE" id="PS00409">
    <property type="entry name" value="PROKAR_NTER_METHYL"/>
    <property type="match status" value="1"/>
</dbReference>
<dbReference type="Gene3D" id="3.30.700.10">
    <property type="entry name" value="Glycoprotein, Type 4 Pilin"/>
    <property type="match status" value="1"/>
</dbReference>